<gene>
    <name evidence="1" type="ORF">O3H35_05435</name>
</gene>
<dbReference type="EMBL" id="JAPVES010000030">
    <property type="protein sequence ID" value="MCZ3372067.1"/>
    <property type="molecule type" value="Genomic_DNA"/>
</dbReference>
<organism evidence="1">
    <name type="scientific">Methanobacterium veterum</name>
    <dbReference type="NCBI Taxonomy" id="408577"/>
    <lineage>
        <taxon>Archaea</taxon>
        <taxon>Methanobacteriati</taxon>
        <taxon>Methanobacteriota</taxon>
        <taxon>Methanomada group</taxon>
        <taxon>Methanobacteria</taxon>
        <taxon>Methanobacteriales</taxon>
        <taxon>Methanobacteriaceae</taxon>
        <taxon>Methanobacterium</taxon>
    </lineage>
</organism>
<dbReference type="Proteomes" id="UP001074446">
    <property type="component" value="Unassembled WGS sequence"/>
</dbReference>
<protein>
    <submittedName>
        <fullName evidence="1">Uncharacterized protein</fullName>
    </submittedName>
</protein>
<comment type="caution">
    <text evidence="1">The sequence shown here is derived from an EMBL/GenBank/DDBJ whole genome shotgun (WGS) entry which is preliminary data.</text>
</comment>
<reference evidence="1" key="1">
    <citation type="submission" date="2022-12" db="EMBL/GenBank/DDBJ databases">
        <title>Reclassification of two methanogenic archaea species isolated from the Kolyma lowland permafrost.</title>
        <authorList>
            <person name="Trubitsyn V.E."/>
            <person name="Rivkina E.M."/>
            <person name="Shcherbakova V.A."/>
        </authorList>
    </citation>
    <scope>NUCLEOTIDE SEQUENCE</scope>
    <source>
        <strain evidence="1">MK4</strain>
    </source>
</reference>
<name>A0A9E4ZZY0_9EURY</name>
<sequence>METVFPRPRMQSTRKSPILGASNSLILTAFDGPNTMYSTA</sequence>
<dbReference type="AlphaFoldDB" id="A0A9E4ZZY0"/>
<accession>A0A9E4ZZY0</accession>
<dbReference type="RefSeq" id="WP_269221180.1">
    <property type="nucleotide sequence ID" value="NZ_JAPVES010000030.1"/>
</dbReference>
<evidence type="ECO:0000313" key="1">
    <source>
        <dbReference type="EMBL" id="MCZ3372067.1"/>
    </source>
</evidence>
<proteinExistence type="predicted"/>